<dbReference type="HOGENOM" id="CLU_711692_0_0_1"/>
<accession>W6YR53</accession>
<name>W6YR53_COCC2</name>
<feature type="compositionally biased region" description="Basic and acidic residues" evidence="1">
    <location>
        <begin position="153"/>
        <end position="163"/>
    </location>
</feature>
<gene>
    <name evidence="2" type="ORF">COCCADRAFT_25829</name>
</gene>
<feature type="region of interest" description="Disordered" evidence="1">
    <location>
        <begin position="141"/>
        <end position="164"/>
    </location>
</feature>
<dbReference type="KEGG" id="bze:COCCADRAFT_25829"/>
<evidence type="ECO:0000256" key="1">
    <source>
        <dbReference type="SAM" id="MobiDB-lite"/>
    </source>
</evidence>
<sequence length="388" mass="42393">MLTQQMALIAERHGYQTNVEKKNSYRLDSWLAWRILTDRRHGAARKYGSGSVCVPAWLTGSPCLILFHTHSVLGEAVLGSTGCVLLKRPRGGAFSPSRNSHYDACSPAQTGDVDHENSLLSIRLRSRVLIHLPPNGLARGVARASSIRRQRGNKSDKKPDGGKMQKMLTSAGEWRMATTAGCSWMVAWHVQARYRVPAAPGTRTPVHASCAPNGCNKAIIQVCVALHPDPLDHQARIPICLAYSKSGSRRYTTGRCNPYIITWAPLVLLLVPCSSRAYTGHAARLAQIGRYKPSPVNCPTFPLIEFAGKKGSVFPREETLNAIKKKNISPYNAVSTVHVEALKALLHRENASAAAVAGLGQSFFSALNVSRNSWVLPKVEGLTEYWVG</sequence>
<evidence type="ECO:0000313" key="3">
    <source>
        <dbReference type="Proteomes" id="UP000053841"/>
    </source>
</evidence>
<dbReference type="EMBL" id="KI964600">
    <property type="protein sequence ID" value="EUC33956.1"/>
    <property type="molecule type" value="Genomic_DNA"/>
</dbReference>
<dbReference type="AlphaFoldDB" id="W6YR53"/>
<protein>
    <submittedName>
        <fullName evidence="2">Uncharacterized protein</fullName>
    </submittedName>
</protein>
<keyword evidence="3" id="KW-1185">Reference proteome</keyword>
<dbReference type="Proteomes" id="UP000053841">
    <property type="component" value="Unassembled WGS sequence"/>
</dbReference>
<evidence type="ECO:0000313" key="2">
    <source>
        <dbReference type="EMBL" id="EUC33956.1"/>
    </source>
</evidence>
<proteinExistence type="predicted"/>
<dbReference type="RefSeq" id="XP_007711732.1">
    <property type="nucleotide sequence ID" value="XM_007713542.1"/>
</dbReference>
<organism evidence="2 3">
    <name type="scientific">Cochliobolus carbonum (strain 26-R-13)</name>
    <name type="common">Maize leaf spot fungus</name>
    <name type="synonym">Bipolaris zeicola</name>
    <dbReference type="NCBI Taxonomy" id="930089"/>
    <lineage>
        <taxon>Eukaryota</taxon>
        <taxon>Fungi</taxon>
        <taxon>Dikarya</taxon>
        <taxon>Ascomycota</taxon>
        <taxon>Pezizomycotina</taxon>
        <taxon>Dothideomycetes</taxon>
        <taxon>Pleosporomycetidae</taxon>
        <taxon>Pleosporales</taxon>
        <taxon>Pleosporineae</taxon>
        <taxon>Pleosporaceae</taxon>
        <taxon>Bipolaris</taxon>
    </lineage>
</organism>
<reference evidence="2 3" key="1">
    <citation type="journal article" date="2013" name="PLoS Genet.">
        <title>Comparative genome structure, secondary metabolite, and effector coding capacity across Cochliobolus pathogens.</title>
        <authorList>
            <person name="Condon B.J."/>
            <person name="Leng Y."/>
            <person name="Wu D."/>
            <person name="Bushley K.E."/>
            <person name="Ohm R.A."/>
            <person name="Otillar R."/>
            <person name="Martin J."/>
            <person name="Schackwitz W."/>
            <person name="Grimwood J."/>
            <person name="MohdZainudin N."/>
            <person name="Xue C."/>
            <person name="Wang R."/>
            <person name="Manning V.A."/>
            <person name="Dhillon B."/>
            <person name="Tu Z.J."/>
            <person name="Steffenson B.J."/>
            <person name="Salamov A."/>
            <person name="Sun H."/>
            <person name="Lowry S."/>
            <person name="LaButti K."/>
            <person name="Han J."/>
            <person name="Copeland A."/>
            <person name="Lindquist E."/>
            <person name="Barry K."/>
            <person name="Schmutz J."/>
            <person name="Baker S.E."/>
            <person name="Ciuffetti L.M."/>
            <person name="Grigoriev I.V."/>
            <person name="Zhong S."/>
            <person name="Turgeon B.G."/>
        </authorList>
    </citation>
    <scope>NUCLEOTIDE SEQUENCE [LARGE SCALE GENOMIC DNA]</scope>
    <source>
        <strain evidence="2 3">26-R-13</strain>
    </source>
</reference>
<dbReference type="GeneID" id="19145880"/>
<dbReference type="OrthoDB" id="10506217at2759"/>